<evidence type="ECO:0000256" key="3">
    <source>
        <dbReference type="ARBA" id="ARBA00022536"/>
    </source>
</evidence>
<dbReference type="SUPFAM" id="SSF57196">
    <property type="entry name" value="EGF/Laminin"/>
    <property type="match status" value="1"/>
</dbReference>
<dbReference type="Pfam" id="PF24973">
    <property type="entry name" value="EGF_LMN_ATRN"/>
    <property type="match status" value="1"/>
</dbReference>
<name>A0A7M5WL61_9CNID</name>
<dbReference type="OrthoDB" id="9998912at2759"/>
<dbReference type="AlphaFoldDB" id="A0A7M5WL61"/>
<evidence type="ECO:0000256" key="13">
    <source>
        <dbReference type="SAM" id="MobiDB-lite"/>
    </source>
</evidence>
<keyword evidence="11 12" id="KW-0424">Laminin EGF-like domain</keyword>
<keyword evidence="8 14" id="KW-0472">Membrane</keyword>
<evidence type="ECO:0000256" key="2">
    <source>
        <dbReference type="ARBA" id="ARBA00022441"/>
    </source>
</evidence>
<keyword evidence="7 14" id="KW-1133">Transmembrane helix</keyword>
<keyword evidence="6" id="KW-0677">Repeat</keyword>
<feature type="domain" description="Laminin EGF-like" evidence="15">
    <location>
        <begin position="580"/>
        <end position="626"/>
    </location>
</feature>
<dbReference type="InterPro" id="IPR002165">
    <property type="entry name" value="Plexin_repeat"/>
</dbReference>
<evidence type="ECO:0000256" key="10">
    <source>
        <dbReference type="ARBA" id="ARBA00023180"/>
    </source>
</evidence>
<dbReference type="InterPro" id="IPR051568">
    <property type="entry name" value="LZTR1/Attractin"/>
</dbReference>
<dbReference type="PROSITE" id="PS50027">
    <property type="entry name" value="EGF_LAM_2"/>
    <property type="match status" value="1"/>
</dbReference>
<proteinExistence type="predicted"/>
<keyword evidence="4 14" id="KW-0812">Transmembrane</keyword>
<keyword evidence="9 12" id="KW-1015">Disulfide bond</keyword>
<evidence type="ECO:0000256" key="9">
    <source>
        <dbReference type="ARBA" id="ARBA00023157"/>
    </source>
</evidence>
<dbReference type="GO" id="GO:0005604">
    <property type="term" value="C:basement membrane"/>
    <property type="evidence" value="ECO:0007669"/>
    <property type="project" value="UniProtKB-ARBA"/>
</dbReference>
<comment type="caution">
    <text evidence="12">Lacks conserved residue(s) required for the propagation of feature annotation.</text>
</comment>
<feature type="region of interest" description="Disordered" evidence="13">
    <location>
        <begin position="910"/>
        <end position="931"/>
    </location>
</feature>
<evidence type="ECO:0000259" key="15">
    <source>
        <dbReference type="PROSITE" id="PS50027"/>
    </source>
</evidence>
<dbReference type="FunFam" id="2.10.25.10:FF:000188">
    <property type="entry name" value="Laminin subunit gamma 2"/>
    <property type="match status" value="1"/>
</dbReference>
<dbReference type="SMART" id="SM00423">
    <property type="entry name" value="PSI"/>
    <property type="match status" value="4"/>
</dbReference>
<dbReference type="InterPro" id="IPR015915">
    <property type="entry name" value="Kelch-typ_b-propeller"/>
</dbReference>
<dbReference type="InterPro" id="IPR056737">
    <property type="entry name" value="Beta-prop_ATRN-MKLN-like"/>
</dbReference>
<dbReference type="Pfam" id="PF01437">
    <property type="entry name" value="PSI"/>
    <property type="match status" value="1"/>
</dbReference>
<feature type="transmembrane region" description="Helical" evidence="14">
    <location>
        <begin position="787"/>
        <end position="809"/>
    </location>
</feature>
<keyword evidence="17" id="KW-1185">Reference proteome</keyword>
<dbReference type="SUPFAM" id="SSF117281">
    <property type="entry name" value="Kelch motif"/>
    <property type="match status" value="1"/>
</dbReference>
<dbReference type="CDD" id="cd00055">
    <property type="entry name" value="EGF_Lam"/>
    <property type="match status" value="2"/>
</dbReference>
<dbReference type="InterPro" id="IPR002049">
    <property type="entry name" value="LE_dom"/>
</dbReference>
<dbReference type="Pfam" id="PF00053">
    <property type="entry name" value="EGF_laminin"/>
    <property type="match status" value="1"/>
</dbReference>
<dbReference type="GO" id="GO:0016020">
    <property type="term" value="C:membrane"/>
    <property type="evidence" value="ECO:0007669"/>
    <property type="project" value="UniProtKB-SubCell"/>
</dbReference>
<dbReference type="PANTHER" id="PTHR46376:SF2">
    <property type="entry name" value="DISTRACTED, ISOFORM B"/>
    <property type="match status" value="1"/>
</dbReference>
<dbReference type="Gene3D" id="2.10.25.10">
    <property type="entry name" value="Laminin"/>
    <property type="match status" value="1"/>
</dbReference>
<evidence type="ECO:0000313" key="17">
    <source>
        <dbReference type="Proteomes" id="UP000594262"/>
    </source>
</evidence>
<dbReference type="InterPro" id="IPR056863">
    <property type="entry name" value="LMN_ATRN_NET-like_EGF"/>
</dbReference>
<evidence type="ECO:0000256" key="1">
    <source>
        <dbReference type="ARBA" id="ARBA00004167"/>
    </source>
</evidence>
<dbReference type="PANTHER" id="PTHR46376">
    <property type="entry name" value="LEUCINE-ZIPPER-LIKE TRANSCRIPTIONAL REGULATOR 1"/>
    <property type="match status" value="1"/>
</dbReference>
<dbReference type="SMART" id="SM00180">
    <property type="entry name" value="EGF_Lam"/>
    <property type="match status" value="2"/>
</dbReference>
<reference evidence="16" key="1">
    <citation type="submission" date="2021-01" db="UniProtKB">
        <authorList>
            <consortium name="EnsemblMetazoa"/>
        </authorList>
    </citation>
    <scope>IDENTIFICATION</scope>
</reference>
<dbReference type="InterPro" id="IPR016201">
    <property type="entry name" value="PSI"/>
</dbReference>
<evidence type="ECO:0000256" key="7">
    <source>
        <dbReference type="ARBA" id="ARBA00022989"/>
    </source>
</evidence>
<dbReference type="Gene3D" id="2.120.10.80">
    <property type="entry name" value="Kelch-type beta propeller"/>
    <property type="match status" value="2"/>
</dbReference>
<accession>A0A7M5WL61</accession>
<keyword evidence="3" id="KW-0245">EGF-like domain</keyword>
<sequence length="931" mass="103766">MCHNVKYDINSGKKLCQHSSGQGENILERASHAITITQSTKMWVVSGITSINNASSNHRENLNRALLYDFEKSSWSPVKTYSSYSSEEMRYGHTLVEYGGSLFLFGGTVYKNEDFAHPSISNDLLEYKTNTNSWESHTSDAIPVTGHASVVIQGHIYSFFGYNEKYILFNRVQKLNLSQNKKTWTIVDTKGALIKGRSGHTATYDSVSNTVFIFGGYASSAITEDNELLLFNVAEESWSIGASAPSSRVLHAAGIVGNNFVIFGGNSNVRSHRVSSCFNNDLLVYSIDCNKWIQKSFPLLDEEKRYGHSAVIVNNSIHVFGGFNGQFLNDVFEIAIGDDCGGYLLKGECLKADPLSGCVWHIQSKKCIRFQQNIPTSAIEKPECEGASINCNLYNTCTRCLGYTQCDWLKDECFERNPISPYKDPTTCPLYETAVCSTFSNCYSCHQQDNCTWTGNSCSNGSTKGLCFSNSNATSCSEFNGCSTCVESENCLWCESTQTCLPSNMYVANFPYGQCMEYIQDKASCSVAKCEQQYSCRNCLQLPQCGWCESTNKCTTGGDEGPINGQCPKNDWMFTKCPKCDCNGHSKCDNITGECLQCNENVIGDHCNECAHGYYGNPANNGSCSNKCECNGHLLSCDVNGECVCSSQGVTGSHCDKCDVQYEGDPRNGGICYYPLLANYQYTSSMSSKKQSGYVLKTKDKKPFKVKIERLKGNIGSLNITIVYANNETTELVSAYPLGEYSTTITEDTYDYSGVASIYVVVYGWEQSSNGFAIKIFFDPDDNAFDLVYFLIMFIVCFVSLLVILVILWKVKQRYDRYMYNRRQKQEMEERISRPFTSMKILLRDKTDLPSKEKVKHPPSLIGIQLLRQANNCGPASFLVRLPCEQNTQVTPAGQCGICIGTVLISQPSKRTKMQMQNSTRRKRTNKALPV</sequence>
<dbReference type="EnsemblMetazoa" id="CLYHEMT008772.1">
    <property type="protein sequence ID" value="CLYHEMP008772.1"/>
    <property type="gene ID" value="CLYHEMG008772"/>
</dbReference>
<keyword evidence="5" id="KW-0732">Signal</keyword>
<feature type="compositionally biased region" description="Basic residues" evidence="13">
    <location>
        <begin position="920"/>
        <end position="931"/>
    </location>
</feature>
<dbReference type="Proteomes" id="UP000594262">
    <property type="component" value="Unplaced"/>
</dbReference>
<feature type="compositionally biased region" description="Polar residues" evidence="13">
    <location>
        <begin position="910"/>
        <end position="919"/>
    </location>
</feature>
<evidence type="ECO:0000256" key="6">
    <source>
        <dbReference type="ARBA" id="ARBA00022737"/>
    </source>
</evidence>
<dbReference type="GO" id="GO:0005794">
    <property type="term" value="C:Golgi apparatus"/>
    <property type="evidence" value="ECO:0007669"/>
    <property type="project" value="TreeGrafter"/>
</dbReference>
<comment type="subcellular location">
    <subcellularLocation>
        <location evidence="1">Membrane</location>
        <topology evidence="1">Single-pass membrane protein</topology>
    </subcellularLocation>
</comment>
<evidence type="ECO:0000256" key="4">
    <source>
        <dbReference type="ARBA" id="ARBA00022692"/>
    </source>
</evidence>
<evidence type="ECO:0000256" key="8">
    <source>
        <dbReference type="ARBA" id="ARBA00023136"/>
    </source>
</evidence>
<keyword evidence="2" id="KW-0880">Kelch repeat</keyword>
<evidence type="ECO:0000313" key="16">
    <source>
        <dbReference type="EnsemblMetazoa" id="CLYHEMP008772.1"/>
    </source>
</evidence>
<dbReference type="Pfam" id="PF24981">
    <property type="entry name" value="Beta-prop_ATRN-LZTR1"/>
    <property type="match status" value="1"/>
</dbReference>
<dbReference type="PROSITE" id="PS01248">
    <property type="entry name" value="EGF_LAM_1"/>
    <property type="match status" value="1"/>
</dbReference>
<protein>
    <recommendedName>
        <fullName evidence="15">Laminin EGF-like domain-containing protein</fullName>
    </recommendedName>
</protein>
<feature type="disulfide bond" evidence="12">
    <location>
        <begin position="610"/>
        <end position="624"/>
    </location>
</feature>
<evidence type="ECO:0000256" key="14">
    <source>
        <dbReference type="SAM" id="Phobius"/>
    </source>
</evidence>
<evidence type="ECO:0000256" key="5">
    <source>
        <dbReference type="ARBA" id="ARBA00022729"/>
    </source>
</evidence>
<evidence type="ECO:0000256" key="11">
    <source>
        <dbReference type="ARBA" id="ARBA00023292"/>
    </source>
</evidence>
<organism evidence="16 17">
    <name type="scientific">Clytia hemisphaerica</name>
    <dbReference type="NCBI Taxonomy" id="252671"/>
    <lineage>
        <taxon>Eukaryota</taxon>
        <taxon>Metazoa</taxon>
        <taxon>Cnidaria</taxon>
        <taxon>Hydrozoa</taxon>
        <taxon>Hydroidolina</taxon>
        <taxon>Leptothecata</taxon>
        <taxon>Obeliida</taxon>
        <taxon>Clytiidae</taxon>
        <taxon>Clytia</taxon>
    </lineage>
</organism>
<keyword evidence="10" id="KW-0325">Glycoprotein</keyword>
<evidence type="ECO:0000256" key="12">
    <source>
        <dbReference type="PROSITE-ProRule" id="PRU00460"/>
    </source>
</evidence>
<feature type="disulfide bond" evidence="12">
    <location>
        <begin position="598"/>
        <end position="607"/>
    </location>
</feature>